<evidence type="ECO:0000313" key="2">
    <source>
        <dbReference type="EMBL" id="AYB44557.1"/>
    </source>
</evidence>
<feature type="transmembrane region" description="Helical" evidence="1">
    <location>
        <begin position="12"/>
        <end position="33"/>
    </location>
</feature>
<feature type="transmembrane region" description="Helical" evidence="1">
    <location>
        <begin position="45"/>
        <end position="67"/>
    </location>
</feature>
<proteinExistence type="predicted"/>
<feature type="transmembrane region" description="Helical" evidence="1">
    <location>
        <begin position="108"/>
        <end position="128"/>
    </location>
</feature>
<sequence length="141" mass="16157">MIVHRTKSWHSGHFLLWGFALWLIATIVFHYWGNLLIDTKHPFRTGLSFAVAVPLIFGCVAPLFSFLKVPISDRTRRSVQIALPGMLMDIISILYHDVVFPVISEQSIPLLAAWLFWAYGLILIVGLGPMKFRFIKKKLHL</sequence>
<dbReference type="AlphaFoldDB" id="A0A385TQ55"/>
<accession>A0A385TQ55</accession>
<gene>
    <name evidence="2" type="ORF">D5F53_15320</name>
</gene>
<name>A0A385TQ55_PAELA</name>
<keyword evidence="1" id="KW-0472">Membrane</keyword>
<dbReference type="Pfam" id="PF17329">
    <property type="entry name" value="DUF5367"/>
    <property type="match status" value="1"/>
</dbReference>
<dbReference type="Proteomes" id="UP000266552">
    <property type="component" value="Chromosome"/>
</dbReference>
<keyword evidence="1" id="KW-0812">Transmembrane</keyword>
<protein>
    <submittedName>
        <fullName evidence="2">Uncharacterized protein</fullName>
    </submittedName>
</protein>
<evidence type="ECO:0000313" key="3">
    <source>
        <dbReference type="Proteomes" id="UP000266552"/>
    </source>
</evidence>
<dbReference type="KEGG" id="plw:D5F53_15320"/>
<dbReference type="EMBL" id="CP032412">
    <property type="protein sequence ID" value="AYB44557.1"/>
    <property type="molecule type" value="Genomic_DNA"/>
</dbReference>
<keyword evidence="3" id="KW-1185">Reference proteome</keyword>
<keyword evidence="1" id="KW-1133">Transmembrane helix</keyword>
<dbReference type="InterPro" id="IPR020509">
    <property type="entry name" value="Uncharacterised_YnzE"/>
</dbReference>
<feature type="transmembrane region" description="Helical" evidence="1">
    <location>
        <begin position="79"/>
        <end position="96"/>
    </location>
</feature>
<reference evidence="2 3" key="1">
    <citation type="submission" date="2018-09" db="EMBL/GenBank/DDBJ databases">
        <title>Genome Sequence of Paenibacillus lautus Strain E7593-69, Azo Dye-Degrading Bacteria, Isolated from Commercial Tattoo Inks.</title>
        <authorList>
            <person name="Nho S.W."/>
            <person name="Kim S.-J."/>
            <person name="Kweon O."/>
            <person name="Cerniglia C.E."/>
        </authorList>
    </citation>
    <scope>NUCLEOTIDE SEQUENCE [LARGE SCALE GENOMIC DNA]</scope>
    <source>
        <strain evidence="2 3">E7593-69</strain>
    </source>
</reference>
<dbReference type="RefSeq" id="WP_119848445.1">
    <property type="nucleotide sequence ID" value="NZ_CP032412.1"/>
</dbReference>
<organism evidence="2 3">
    <name type="scientific">Paenibacillus lautus</name>
    <name type="common">Bacillus lautus</name>
    <dbReference type="NCBI Taxonomy" id="1401"/>
    <lineage>
        <taxon>Bacteria</taxon>
        <taxon>Bacillati</taxon>
        <taxon>Bacillota</taxon>
        <taxon>Bacilli</taxon>
        <taxon>Bacillales</taxon>
        <taxon>Paenibacillaceae</taxon>
        <taxon>Paenibacillus</taxon>
    </lineage>
</organism>
<evidence type="ECO:0000256" key="1">
    <source>
        <dbReference type="SAM" id="Phobius"/>
    </source>
</evidence>